<name>A0AAN9X6M6_PSOTE</name>
<dbReference type="AlphaFoldDB" id="A0AAN9X6M6"/>
<keyword evidence="2" id="KW-1185">Reference proteome</keyword>
<accession>A0AAN9X6M6</accession>
<organism evidence="1 2">
    <name type="scientific">Psophocarpus tetragonolobus</name>
    <name type="common">Winged bean</name>
    <name type="synonym">Dolichos tetragonolobus</name>
    <dbReference type="NCBI Taxonomy" id="3891"/>
    <lineage>
        <taxon>Eukaryota</taxon>
        <taxon>Viridiplantae</taxon>
        <taxon>Streptophyta</taxon>
        <taxon>Embryophyta</taxon>
        <taxon>Tracheophyta</taxon>
        <taxon>Spermatophyta</taxon>
        <taxon>Magnoliopsida</taxon>
        <taxon>eudicotyledons</taxon>
        <taxon>Gunneridae</taxon>
        <taxon>Pentapetalae</taxon>
        <taxon>rosids</taxon>
        <taxon>fabids</taxon>
        <taxon>Fabales</taxon>
        <taxon>Fabaceae</taxon>
        <taxon>Papilionoideae</taxon>
        <taxon>50 kb inversion clade</taxon>
        <taxon>NPAAA clade</taxon>
        <taxon>indigoferoid/millettioid clade</taxon>
        <taxon>Phaseoleae</taxon>
        <taxon>Psophocarpus</taxon>
    </lineage>
</organism>
<reference evidence="1 2" key="1">
    <citation type="submission" date="2024-01" db="EMBL/GenBank/DDBJ databases">
        <title>The genomes of 5 underutilized Papilionoideae crops provide insights into root nodulation and disease resistanc.</title>
        <authorList>
            <person name="Jiang F."/>
        </authorList>
    </citation>
    <scope>NUCLEOTIDE SEQUENCE [LARGE SCALE GENOMIC DNA]</scope>
    <source>
        <strain evidence="1">DUOXIRENSHENG_FW03</strain>
        <tissue evidence="1">Leaves</tissue>
    </source>
</reference>
<dbReference type="EMBL" id="JAYMYS010000008">
    <property type="protein sequence ID" value="KAK7384736.1"/>
    <property type="molecule type" value="Genomic_DNA"/>
</dbReference>
<gene>
    <name evidence="1" type="ORF">VNO78_30437</name>
</gene>
<sequence length="193" mass="20230">MGTCYNVAAASPLWVVSPTRTKTPDCSGSRSGPMGRAYLESNPDLHNVFDGVPYMSLHSKTWDTLGVSVDDGFVLLDRVVDVGFGLLDGIVDDGFGLLRRVVVDDGFGLLNGVASYGVGLLNGVVDDGFGLLCLAFLAAIEGLFACLNGVTLEVWVDNGFGLLDKVVDDAFSPFDGVVDNDFGLLDGVASTLA</sequence>
<proteinExistence type="predicted"/>
<evidence type="ECO:0000313" key="2">
    <source>
        <dbReference type="Proteomes" id="UP001386955"/>
    </source>
</evidence>
<protein>
    <submittedName>
        <fullName evidence="1">Uncharacterized protein</fullName>
    </submittedName>
</protein>
<comment type="caution">
    <text evidence="1">The sequence shown here is derived from an EMBL/GenBank/DDBJ whole genome shotgun (WGS) entry which is preliminary data.</text>
</comment>
<dbReference type="Proteomes" id="UP001386955">
    <property type="component" value="Unassembled WGS sequence"/>
</dbReference>
<evidence type="ECO:0000313" key="1">
    <source>
        <dbReference type="EMBL" id="KAK7384736.1"/>
    </source>
</evidence>